<dbReference type="Pfam" id="PF00348">
    <property type="entry name" value="polyprenyl_synt"/>
    <property type="match status" value="1"/>
</dbReference>
<dbReference type="GO" id="GO:0046872">
    <property type="term" value="F:metal ion binding"/>
    <property type="evidence" value="ECO:0007669"/>
    <property type="project" value="UniProtKB-KW"/>
</dbReference>
<dbReference type="GO" id="GO:0004659">
    <property type="term" value="F:prenyltransferase activity"/>
    <property type="evidence" value="ECO:0007669"/>
    <property type="project" value="InterPro"/>
</dbReference>
<dbReference type="Gene3D" id="2.40.370.10">
    <property type="entry name" value="AttH-like domain"/>
    <property type="match status" value="2"/>
</dbReference>
<dbReference type="SUPFAM" id="SSF48576">
    <property type="entry name" value="Terpenoid synthases"/>
    <property type="match status" value="1"/>
</dbReference>
<keyword evidence="1" id="KW-0479">Metal-binding</keyword>
<dbReference type="PANTHER" id="PTHR12001">
    <property type="entry name" value="GERANYLGERANYL PYROPHOSPHATE SYNTHASE"/>
    <property type="match status" value="1"/>
</dbReference>
<protein>
    <recommendedName>
        <fullName evidence="3">AttH domain-containing protein</fullName>
    </recommendedName>
</protein>
<dbReference type="InterPro" id="IPR033749">
    <property type="entry name" value="Polyprenyl_synt_CS"/>
</dbReference>
<dbReference type="SUPFAM" id="SSF159245">
    <property type="entry name" value="AttH-like"/>
    <property type="match status" value="1"/>
</dbReference>
<dbReference type="CDD" id="cd00685">
    <property type="entry name" value="Trans_IPPS_HT"/>
    <property type="match status" value="1"/>
</dbReference>
<keyword evidence="2" id="KW-0460">Magnesium</keyword>
<gene>
    <name evidence="4" type="ORF">NDES1114_LOCUS6427</name>
</gene>
<dbReference type="AlphaFoldDB" id="A0A7S1LB64"/>
<dbReference type="SFLD" id="SFLDS00005">
    <property type="entry name" value="Isoprenoid_Synthase_Type_I"/>
    <property type="match status" value="1"/>
</dbReference>
<dbReference type="PANTHER" id="PTHR12001:SF44">
    <property type="entry name" value="GERANYLGERANYL PYROPHOSPHATE SYNTHASE"/>
    <property type="match status" value="1"/>
</dbReference>
<name>A0A7S1LB64_NEODS</name>
<dbReference type="InterPro" id="IPR008949">
    <property type="entry name" value="Isoprenoid_synthase_dom_sf"/>
</dbReference>
<dbReference type="PROSITE" id="PS00723">
    <property type="entry name" value="POLYPRENYL_SYNTHASE_1"/>
    <property type="match status" value="1"/>
</dbReference>
<evidence type="ECO:0000259" key="3">
    <source>
        <dbReference type="Pfam" id="PF07143"/>
    </source>
</evidence>
<organism evidence="4">
    <name type="scientific">Neobodo designis</name>
    <name type="common">Flagellated protozoan</name>
    <name type="synonym">Bodo designis</name>
    <dbReference type="NCBI Taxonomy" id="312471"/>
    <lineage>
        <taxon>Eukaryota</taxon>
        <taxon>Discoba</taxon>
        <taxon>Euglenozoa</taxon>
        <taxon>Kinetoplastea</taxon>
        <taxon>Metakinetoplastina</taxon>
        <taxon>Neobodonida</taxon>
        <taxon>Neobodo</taxon>
    </lineage>
</organism>
<dbReference type="Gene3D" id="1.10.600.10">
    <property type="entry name" value="Farnesyl Diphosphate Synthase"/>
    <property type="match status" value="1"/>
</dbReference>
<feature type="domain" description="AttH" evidence="3">
    <location>
        <begin position="13"/>
        <end position="238"/>
    </location>
</feature>
<dbReference type="InterPro" id="IPR023374">
    <property type="entry name" value="AttH-like_dom_sf"/>
</dbReference>
<sequence length="742" mass="82900">MTYEQPQTRCMLEWWYFNTHLVSKKNNARFSLFASFFAQADKASLTEEEIAAKKPYDYFHACTWALTEVDDKKYHADSLLDPRTPERVEAKLDPKVTGVPTKHVETSLLELVRKGRLPLPDRLMKARAKVAATNEKVTINLDNECVVTIRPPKDDSEKSDVLGAPAVVYEVSLNNPIRDIQARLKFIPRRKAIRHGLHGVVNEMFYYYIPRMAVTGSVTIKGEKHEVEGSGWYDREFGGTEDEVGQDALDAWTWFSIQLNNDCELSFFNVVDRDTHREKEKVAVFTNAAGVRTAITDVSLTWSNTWTSLTTFIEYPQQWKISCPTIGLDLIVQCAVEHQEFPTILVSGFGFYEGRVVANGSLQGKAVNGTGFLERKNHLPYKDTSGLLKNVGRVVKQTLSDMYPLNPTQEWVNENVLGRHATKTGSDAARVCDAVFAPVRALIDRGGKSWRSLILVSCVNALAEDYMDCRHYIAVSELLHVGSLIIDDIQDESVVRRGGKTIHLEYGTATAINAGTMCYFMAPVLARFKELPLDQKSEVYELLFDVLRAGHAGQGLDIAGLDHFMPEAVETGNVTKVLDALKAIHIYKTGGAAGSLCAMACVIRRATPKAAYALETFGTQIGLAFQIVDDALNLRGFEGDLKEVGEDIKDGKVTYPVIKAMARLDKADRQYVWAILQEKTSDQGKISSVIAKLNSVSAIDDCLVEARNIVEDSWELVDQALPDSIHKLVMRTFCNYLTERTF</sequence>
<dbReference type="Pfam" id="PF17186">
    <property type="entry name" value="Lipocalin_9"/>
    <property type="match status" value="1"/>
</dbReference>
<dbReference type="EMBL" id="HBGF01009682">
    <property type="protein sequence ID" value="CAD9099487.1"/>
    <property type="molecule type" value="Transcribed_RNA"/>
</dbReference>
<dbReference type="InterPro" id="IPR010791">
    <property type="entry name" value="AttH_dom"/>
</dbReference>
<dbReference type="GO" id="GO:0008299">
    <property type="term" value="P:isoprenoid biosynthetic process"/>
    <property type="evidence" value="ECO:0007669"/>
    <property type="project" value="InterPro"/>
</dbReference>
<reference evidence="4" key="1">
    <citation type="submission" date="2021-01" db="EMBL/GenBank/DDBJ databases">
        <authorList>
            <person name="Corre E."/>
            <person name="Pelletier E."/>
            <person name="Niang G."/>
            <person name="Scheremetjew M."/>
            <person name="Finn R."/>
            <person name="Kale V."/>
            <person name="Holt S."/>
            <person name="Cochrane G."/>
            <person name="Meng A."/>
            <person name="Brown T."/>
            <person name="Cohen L."/>
        </authorList>
    </citation>
    <scope>NUCLEOTIDE SEQUENCE</scope>
    <source>
        <strain evidence="4">CCAP 1951/1</strain>
    </source>
</reference>
<proteinExistence type="predicted"/>
<dbReference type="InterPro" id="IPR000092">
    <property type="entry name" value="Polyprenyl_synt"/>
</dbReference>
<evidence type="ECO:0000313" key="4">
    <source>
        <dbReference type="EMBL" id="CAD9099487.1"/>
    </source>
</evidence>
<accession>A0A7S1LB64</accession>
<dbReference type="Pfam" id="PF07143">
    <property type="entry name" value="CrtC"/>
    <property type="match status" value="1"/>
</dbReference>
<evidence type="ECO:0000256" key="2">
    <source>
        <dbReference type="ARBA" id="ARBA00022842"/>
    </source>
</evidence>
<evidence type="ECO:0000256" key="1">
    <source>
        <dbReference type="ARBA" id="ARBA00022723"/>
    </source>
</evidence>